<evidence type="ECO:0000313" key="11">
    <source>
        <dbReference type="EMBL" id="WBA09539.1"/>
    </source>
</evidence>
<dbReference type="PANTHER" id="PTHR46997">
    <property type="entry name" value="LOW AFFINITY TRYPTOPHAN PERMEASE-RELATED"/>
    <property type="match status" value="1"/>
</dbReference>
<reference evidence="11" key="1">
    <citation type="submission" date="2022-09" db="EMBL/GenBank/DDBJ databases">
        <authorList>
            <person name="Li Z.-J."/>
        </authorList>
    </citation>
    <scope>NUCLEOTIDE SEQUENCE</scope>
    <source>
        <strain evidence="11">TGB11</strain>
    </source>
</reference>
<sequence>MNKVLGSSLIIAGTTIGAGMLALPLASAGIGFGASMALMGAMWALMTYTALLMLEVHQYADADATLHSLAKQFLGDKGKWLASFAMLFLFYSLCAAYIAGGGSQLNEKLAQWSAIELPPAAGAVLFTLVFGLVVTLGTSKVDLINRGLFTVKVLFLILALTLLTPHVSSINLVEMPVEKGLLVAALPVIFTSFGFHGSIPSIVRYVGIDLPSLRKVMIVGSTLPLALYIFWQVASLGTVAQATLVQNGELSQFVAIIQSVVQQDYIASSISLFADLALATSFLGVSLGLFDFISDSFNRQDSVRGRLQTAAITYLPPLIFALFYPQGFITALGYAAIALVILAVVLPVLMVRKARQTLSTDDHYQVIGGNLGLSLAMVGGISVVVAQFIG</sequence>
<keyword evidence="6 10" id="KW-0812">Transmembrane</keyword>
<evidence type="ECO:0000256" key="2">
    <source>
        <dbReference type="ARBA" id="ARBA00005452"/>
    </source>
</evidence>
<evidence type="ECO:0000256" key="7">
    <source>
        <dbReference type="ARBA" id="ARBA00022970"/>
    </source>
</evidence>
<name>A0AA47LS40_9GAMM</name>
<keyword evidence="8 10" id="KW-1133">Transmembrane helix</keyword>
<dbReference type="NCBIfam" id="TIGR00837">
    <property type="entry name" value="araaP"/>
    <property type="match status" value="1"/>
</dbReference>
<evidence type="ECO:0000256" key="1">
    <source>
        <dbReference type="ARBA" id="ARBA00004429"/>
    </source>
</evidence>
<evidence type="ECO:0000256" key="4">
    <source>
        <dbReference type="ARBA" id="ARBA00022475"/>
    </source>
</evidence>
<evidence type="ECO:0000256" key="10">
    <source>
        <dbReference type="RuleBase" id="RU367149"/>
    </source>
</evidence>
<feature type="transmembrane region" description="Helical" evidence="10">
    <location>
        <begin position="215"/>
        <end position="234"/>
    </location>
</feature>
<dbReference type="InterPro" id="IPR013061">
    <property type="entry name" value="Trp/try_permease_CS"/>
</dbReference>
<keyword evidence="4 10" id="KW-1003">Cell membrane</keyword>
<evidence type="ECO:0000256" key="3">
    <source>
        <dbReference type="ARBA" id="ARBA00022448"/>
    </source>
</evidence>
<evidence type="ECO:0000256" key="8">
    <source>
        <dbReference type="ARBA" id="ARBA00022989"/>
    </source>
</evidence>
<dbReference type="NCBIfam" id="NF011711">
    <property type="entry name" value="PRK15132.1"/>
    <property type="match status" value="1"/>
</dbReference>
<feature type="transmembrane region" description="Helical" evidence="10">
    <location>
        <begin position="80"/>
        <end position="100"/>
    </location>
</feature>
<feature type="transmembrane region" description="Helical" evidence="10">
    <location>
        <begin position="270"/>
        <end position="293"/>
    </location>
</feature>
<dbReference type="PROSITE" id="PS00594">
    <property type="entry name" value="AROMATIC_AA_PERMEASE_1"/>
    <property type="match status" value="1"/>
</dbReference>
<feature type="transmembrane region" description="Helical" evidence="10">
    <location>
        <begin position="331"/>
        <end position="351"/>
    </location>
</feature>
<evidence type="ECO:0000313" key="12">
    <source>
        <dbReference type="Proteomes" id="UP001164748"/>
    </source>
</evidence>
<keyword evidence="5 10" id="KW-0997">Cell inner membrane</keyword>
<dbReference type="InterPro" id="IPR018227">
    <property type="entry name" value="Amino_acid_transport_2"/>
</dbReference>
<evidence type="ECO:0000256" key="9">
    <source>
        <dbReference type="ARBA" id="ARBA00023136"/>
    </source>
</evidence>
<accession>A0AA47LS40</accession>
<organism evidence="11 12">
    <name type="scientific">Salinivibrio kushneri</name>
    <dbReference type="NCBI Taxonomy" id="1908198"/>
    <lineage>
        <taxon>Bacteria</taxon>
        <taxon>Pseudomonadati</taxon>
        <taxon>Pseudomonadota</taxon>
        <taxon>Gammaproteobacteria</taxon>
        <taxon>Vibrionales</taxon>
        <taxon>Vibrionaceae</taxon>
        <taxon>Salinivibrio</taxon>
    </lineage>
</organism>
<feature type="transmembrane region" description="Helical" evidence="10">
    <location>
        <begin position="180"/>
        <end position="203"/>
    </location>
</feature>
<dbReference type="AlphaFoldDB" id="A0AA47LS40"/>
<dbReference type="EMBL" id="CP114588">
    <property type="protein sequence ID" value="WBA09539.1"/>
    <property type="molecule type" value="Genomic_DNA"/>
</dbReference>
<evidence type="ECO:0000256" key="6">
    <source>
        <dbReference type="ARBA" id="ARBA00022692"/>
    </source>
</evidence>
<feature type="transmembrane region" description="Helical" evidence="10">
    <location>
        <begin position="371"/>
        <end position="389"/>
    </location>
</feature>
<keyword evidence="7 10" id="KW-0029">Amino-acid transport</keyword>
<dbReference type="InterPro" id="IPR013059">
    <property type="entry name" value="Trp_tyr_transpt"/>
</dbReference>
<comment type="subcellular location">
    <subcellularLocation>
        <location evidence="1 10">Cell inner membrane</location>
        <topology evidence="1 10">Multi-pass membrane protein</topology>
    </subcellularLocation>
</comment>
<dbReference type="GO" id="GO:0015173">
    <property type="term" value="F:aromatic amino acid transmembrane transporter activity"/>
    <property type="evidence" value="ECO:0007669"/>
    <property type="project" value="UniProtKB-UniRule"/>
</dbReference>
<evidence type="ECO:0000256" key="5">
    <source>
        <dbReference type="ARBA" id="ARBA00022519"/>
    </source>
</evidence>
<comment type="similarity">
    <text evidence="2 10">Belongs to the amino acid/polyamine transporter 2 family. Mtr/TnaB/TyrP permease subfamily.</text>
</comment>
<feature type="transmembrane region" description="Helical" evidence="10">
    <location>
        <begin position="305"/>
        <end position="325"/>
    </location>
</feature>
<feature type="transmembrane region" description="Helical" evidence="10">
    <location>
        <begin position="38"/>
        <end position="60"/>
    </location>
</feature>
<dbReference type="Proteomes" id="UP001164748">
    <property type="component" value="Chromosome"/>
</dbReference>
<keyword evidence="9 10" id="KW-0472">Membrane</keyword>
<dbReference type="RefSeq" id="WP_269579685.1">
    <property type="nucleotide sequence ID" value="NZ_CP114588.1"/>
</dbReference>
<dbReference type="GO" id="GO:0005886">
    <property type="term" value="C:plasma membrane"/>
    <property type="evidence" value="ECO:0007669"/>
    <property type="project" value="UniProtKB-SubCell"/>
</dbReference>
<dbReference type="GO" id="GO:0003333">
    <property type="term" value="P:amino acid transmembrane transport"/>
    <property type="evidence" value="ECO:0007669"/>
    <property type="project" value="InterPro"/>
</dbReference>
<dbReference type="PRINTS" id="PR00166">
    <property type="entry name" value="AROAAPRMEASE"/>
</dbReference>
<gene>
    <name evidence="11" type="primary">tyrP</name>
    <name evidence="11" type="ORF">N8M53_04900</name>
</gene>
<protein>
    <recommendedName>
        <fullName evidence="10">Aromatic amino acid permease</fullName>
    </recommendedName>
</protein>
<dbReference type="PANTHER" id="PTHR46997:SF2">
    <property type="entry name" value="TYROSINE-SPECIFIC TRANSPORT SYSTEM"/>
    <property type="match status" value="1"/>
</dbReference>
<dbReference type="Pfam" id="PF03222">
    <property type="entry name" value="Trp_Tyr_perm"/>
    <property type="match status" value="1"/>
</dbReference>
<keyword evidence="3 10" id="KW-0813">Transport</keyword>
<proteinExistence type="inferred from homology"/>
<comment type="caution">
    <text evidence="10">Lacks conserved residue(s) required for the propagation of feature annotation.</text>
</comment>
<feature type="transmembrane region" description="Helical" evidence="10">
    <location>
        <begin position="149"/>
        <end position="168"/>
    </location>
</feature>
<dbReference type="Gene3D" id="1.20.1740.10">
    <property type="entry name" value="Amino acid/polyamine transporter I"/>
    <property type="match status" value="1"/>
</dbReference>
<feature type="transmembrane region" description="Helical" evidence="10">
    <location>
        <begin position="120"/>
        <end position="137"/>
    </location>
</feature>
<comment type="function">
    <text evidence="10">Involved in transporting aromatic amino acids across the cytoplasmic membrane.</text>
</comment>